<name>W3X232_PESFW</name>
<dbReference type="GO" id="GO:0003677">
    <property type="term" value="F:DNA binding"/>
    <property type="evidence" value="ECO:0007669"/>
    <property type="project" value="InterPro"/>
</dbReference>
<organism evidence="3 4">
    <name type="scientific">Pestalotiopsis fici (strain W106-1 / CGMCC3.15140)</name>
    <dbReference type="NCBI Taxonomy" id="1229662"/>
    <lineage>
        <taxon>Eukaryota</taxon>
        <taxon>Fungi</taxon>
        <taxon>Dikarya</taxon>
        <taxon>Ascomycota</taxon>
        <taxon>Pezizomycotina</taxon>
        <taxon>Sordariomycetes</taxon>
        <taxon>Xylariomycetidae</taxon>
        <taxon>Amphisphaeriales</taxon>
        <taxon>Sporocadaceae</taxon>
        <taxon>Pestalotiopsis</taxon>
    </lineage>
</organism>
<dbReference type="AlphaFoldDB" id="W3X232"/>
<sequence>MTALQGIGSLPQLAPRPEIRLRYTFPYKKDMPFVLRNGSWPNPYLSSILYEKTQEYNPQDEASEETALVPPGQTIYMVPYHAVELHDARLASIDITKWTAVPASNSLLLSLFEIYFIFEYPFHSVFHKDLFLDDMLSGKQRFCSPLLVNAVLAAAWHGHQGFQKRSEYWRPDNLGYRFLAEARRLLEREQTTSKITTIQATSIMNLTLCTNGLDELSWSLLGNAINMARQLNLFTPSPESDPKWQKAAAITSWSVFNMQAWHSFHMFRSPPLLEPPLHHLPDAEHDPSFFGEVHVRYPGAKQKVDINHGHVFKAMSGFRTILNAASLEVSMSEGDRLLPVRLLHYWRSIEGWYSSLPQCLKARNIALPSHLKLHMHMHVLLIRLFEPFEHVSQIFAIEELPRPGNIVIQSKMALETLVRLHYSRHGFEAYDPAMPYFVSLLAWNSLRDYKQMILAQNTSHVDAALSTIMLCAKLLWEQGANHFLSEVVFFFFRSSLPSLHEVRLLREVVDVIDEETGPRLALMVQEVRSQWPVGIFSTANMSADAARLSHFIDWCERTVDSQAQQRLSTSQSPDPFGSPDAAWIQYP</sequence>
<dbReference type="InterPro" id="IPR053187">
    <property type="entry name" value="Notoamide_regulator"/>
</dbReference>
<proteinExistence type="predicted"/>
<dbReference type="KEGG" id="pfy:PFICI_09069"/>
<dbReference type="InterPro" id="IPR007219">
    <property type="entry name" value="XnlR_reg_dom"/>
</dbReference>
<dbReference type="OMA" id="HGFESYD"/>
<keyword evidence="1" id="KW-0539">Nucleus</keyword>
<dbReference type="OrthoDB" id="426882at2759"/>
<dbReference type="GeneID" id="19274082"/>
<dbReference type="eggNOG" id="ENOG502SJUN">
    <property type="taxonomic scope" value="Eukaryota"/>
</dbReference>
<dbReference type="GO" id="GO:0006351">
    <property type="term" value="P:DNA-templated transcription"/>
    <property type="evidence" value="ECO:0007669"/>
    <property type="project" value="InterPro"/>
</dbReference>
<dbReference type="PANTHER" id="PTHR47256:SF1">
    <property type="entry name" value="ZN(II)2CYS6 TRANSCRIPTION FACTOR (EUROFUNG)"/>
    <property type="match status" value="1"/>
</dbReference>
<dbReference type="Proteomes" id="UP000030651">
    <property type="component" value="Unassembled WGS sequence"/>
</dbReference>
<dbReference type="EMBL" id="KI912114">
    <property type="protein sequence ID" value="ETS79216.1"/>
    <property type="molecule type" value="Genomic_DNA"/>
</dbReference>
<dbReference type="CDD" id="cd12148">
    <property type="entry name" value="fungal_TF_MHR"/>
    <property type="match status" value="1"/>
</dbReference>
<evidence type="ECO:0000313" key="3">
    <source>
        <dbReference type="EMBL" id="ETS79216.1"/>
    </source>
</evidence>
<accession>W3X232</accession>
<dbReference type="RefSeq" id="XP_007835841.1">
    <property type="nucleotide sequence ID" value="XM_007837650.1"/>
</dbReference>
<reference evidence="4" key="1">
    <citation type="journal article" date="2015" name="BMC Genomics">
        <title>Genomic and transcriptomic analysis of the endophytic fungus Pestalotiopsis fici reveals its lifestyle and high potential for synthesis of natural products.</title>
        <authorList>
            <person name="Wang X."/>
            <person name="Zhang X."/>
            <person name="Liu L."/>
            <person name="Xiang M."/>
            <person name="Wang W."/>
            <person name="Sun X."/>
            <person name="Che Y."/>
            <person name="Guo L."/>
            <person name="Liu G."/>
            <person name="Guo L."/>
            <person name="Wang C."/>
            <person name="Yin W.B."/>
            <person name="Stadler M."/>
            <person name="Zhang X."/>
            <person name="Liu X."/>
        </authorList>
    </citation>
    <scope>NUCLEOTIDE SEQUENCE [LARGE SCALE GENOMIC DNA]</scope>
    <source>
        <strain evidence="4">W106-1 / CGMCC3.15140</strain>
    </source>
</reference>
<gene>
    <name evidence="3" type="ORF">PFICI_09069</name>
</gene>
<evidence type="ECO:0000256" key="1">
    <source>
        <dbReference type="ARBA" id="ARBA00023242"/>
    </source>
</evidence>
<protein>
    <recommendedName>
        <fullName evidence="2">Xylanolytic transcriptional activator regulatory domain-containing protein</fullName>
    </recommendedName>
</protein>
<evidence type="ECO:0000259" key="2">
    <source>
        <dbReference type="Pfam" id="PF04082"/>
    </source>
</evidence>
<dbReference type="HOGENOM" id="CLU_007003_1_0_1"/>
<dbReference type="GO" id="GO:0008270">
    <property type="term" value="F:zinc ion binding"/>
    <property type="evidence" value="ECO:0007669"/>
    <property type="project" value="InterPro"/>
</dbReference>
<feature type="domain" description="Xylanolytic transcriptional activator regulatory" evidence="2">
    <location>
        <begin position="113"/>
        <end position="273"/>
    </location>
</feature>
<dbReference type="InParanoid" id="W3X232"/>
<dbReference type="Pfam" id="PF04082">
    <property type="entry name" value="Fungal_trans"/>
    <property type="match status" value="1"/>
</dbReference>
<keyword evidence="4" id="KW-1185">Reference proteome</keyword>
<dbReference type="PANTHER" id="PTHR47256">
    <property type="entry name" value="ZN(II)2CYS6 TRANSCRIPTION FACTOR (EUROFUNG)-RELATED"/>
    <property type="match status" value="1"/>
</dbReference>
<dbReference type="STRING" id="1229662.W3X232"/>
<evidence type="ECO:0000313" key="4">
    <source>
        <dbReference type="Proteomes" id="UP000030651"/>
    </source>
</evidence>